<dbReference type="Pfam" id="PF10459">
    <property type="entry name" value="Peptidase_S46"/>
    <property type="match status" value="1"/>
</dbReference>
<comment type="similarity">
    <text evidence="1 7">Belongs to the peptidase S46 family.</text>
</comment>
<feature type="chain" id="PRO_5044951094" description="Dipeptidyl-peptidase" evidence="7">
    <location>
        <begin position="23"/>
        <end position="769"/>
    </location>
</feature>
<keyword evidence="10" id="KW-1185">Reference proteome</keyword>
<evidence type="ECO:0000256" key="7">
    <source>
        <dbReference type="RuleBase" id="RU366067"/>
    </source>
</evidence>
<evidence type="ECO:0000313" key="9">
    <source>
        <dbReference type="EMBL" id="WBO84913.1"/>
    </source>
</evidence>
<evidence type="ECO:0000313" key="10">
    <source>
        <dbReference type="Proteomes" id="UP001211872"/>
    </source>
</evidence>
<dbReference type="RefSeq" id="WP_270127479.1">
    <property type="nucleotide sequence ID" value="NZ_CP115396.1"/>
</dbReference>
<name>A0ABY7PNW6_9BACT</name>
<evidence type="ECO:0000256" key="6">
    <source>
        <dbReference type="ARBA" id="ARBA00022825"/>
    </source>
</evidence>
<evidence type="ECO:0000256" key="5">
    <source>
        <dbReference type="ARBA" id="ARBA00022801"/>
    </source>
</evidence>
<dbReference type="Proteomes" id="UP001211872">
    <property type="component" value="Chromosome"/>
</dbReference>
<evidence type="ECO:0000256" key="2">
    <source>
        <dbReference type="ARBA" id="ARBA00022438"/>
    </source>
</evidence>
<proteinExistence type="inferred from homology"/>
<dbReference type="EC" id="3.4.14.-" evidence="7"/>
<evidence type="ECO:0000256" key="3">
    <source>
        <dbReference type="ARBA" id="ARBA00022670"/>
    </source>
</evidence>
<dbReference type="InterPro" id="IPR043504">
    <property type="entry name" value="Peptidase_S1_PA_chymotrypsin"/>
</dbReference>
<gene>
    <name evidence="9" type="ORF">O9Z63_01410</name>
</gene>
<evidence type="ECO:0000256" key="4">
    <source>
        <dbReference type="ARBA" id="ARBA00022729"/>
    </source>
</evidence>
<dbReference type="EMBL" id="CP115396">
    <property type="protein sequence ID" value="WBO84913.1"/>
    <property type="molecule type" value="Genomic_DNA"/>
</dbReference>
<evidence type="ECO:0000256" key="1">
    <source>
        <dbReference type="ARBA" id="ARBA00010491"/>
    </source>
</evidence>
<dbReference type="PANTHER" id="PTHR38469">
    <property type="entry name" value="PERIPLASMIC PEPTIDASE SUBFAMILY S1B"/>
    <property type="match status" value="1"/>
</dbReference>
<dbReference type="Gene3D" id="2.40.10.10">
    <property type="entry name" value="Trypsin-like serine proteases"/>
    <property type="match status" value="1"/>
</dbReference>
<sequence length="769" mass="85412">MRTNHWAKALLLTLLLPFTARADEGMWLPLFVKRLNQADMQKKGLKLTAEEIYDVNNASLKDAVVQLGGFCTGEFVSSQGLLLTNHHCGYDAIQTHSTPQNNILQNGFFAATKAEEKTNPGLFVDILVRMEDVTGKVLEGLTAATPEQERMATIQKRQKEMADAAKENGQYVAYVRDMFGGNEYYLFVYQRFGDVRLVGAPPEAVGKFGGDTDNWMWPRHTGDFSMFRVYADKNNKPTAGPSADNVPYVPKKHLPVSLQGISEGDFAMVFGFPGRTQRFLPAAGLQMTLDQSNPARIKLRDTRLKLWKEDMDVNPTLRLQYASKYANIANYWKYFIGQNEGMNRLKTVDAKKAEEAALAQWISQDPARQQQYGEALPSINQAYAGLREYNLSSQYVNEAAFGTEIITLASRMMPLYMTLKTTPTDKAALSKATADLQEPVAEYFKDYSASTDKKVFAALMSLYMKDVPAAQLPDVFQTVQKQYGGSMQKYADYVFANSFLTSEAKVKAFLAAPTLAKLEADPGFKTFNSVYLNYTQNILPKMQALQSGLTRANRLYVAALREKNSQKVYSPDANSTIRLSYGTVRPYKGRDAVRYDYKTTAQGILEKEDASNPEFVVPQKELELLKQKDYGRFADKDGNLPVAFITDNDITGGNSGSPVINGRGELIGLAFDGNWEAMTGDLAYDPELKRCINADIRYVLWCIEKLGNAKHIVDEMTIVNNGPNPGVGAATASVSNGLGDVEKMKVKTDDGQKTKVKKKKGKETTAAGM</sequence>
<keyword evidence="5 7" id="KW-0378">Hydrolase</keyword>
<keyword evidence="2 7" id="KW-0031">Aminopeptidase</keyword>
<keyword evidence="4 7" id="KW-0732">Signal</keyword>
<accession>A0ABY7PNW6</accession>
<protein>
    <recommendedName>
        <fullName evidence="7">Dipeptidyl-peptidase</fullName>
        <ecNumber evidence="7">3.4.14.-</ecNumber>
    </recommendedName>
</protein>
<keyword evidence="6 7" id="KW-0720">Serine protease</keyword>
<dbReference type="InterPro" id="IPR009003">
    <property type="entry name" value="Peptidase_S1_PA"/>
</dbReference>
<dbReference type="PANTHER" id="PTHR38469:SF1">
    <property type="entry name" value="PERIPLASMIC PEPTIDASE SUBFAMILY S1B"/>
    <property type="match status" value="1"/>
</dbReference>
<dbReference type="InterPro" id="IPR019500">
    <property type="entry name" value="Pep_S46"/>
</dbReference>
<feature type="region of interest" description="Disordered" evidence="8">
    <location>
        <begin position="747"/>
        <end position="769"/>
    </location>
</feature>
<evidence type="ECO:0000256" key="8">
    <source>
        <dbReference type="SAM" id="MobiDB-lite"/>
    </source>
</evidence>
<feature type="signal peptide" evidence="7">
    <location>
        <begin position="1"/>
        <end position="22"/>
    </location>
</feature>
<keyword evidence="3 7" id="KW-0645">Protease</keyword>
<dbReference type="SUPFAM" id="SSF50494">
    <property type="entry name" value="Trypsin-like serine proteases"/>
    <property type="match status" value="1"/>
</dbReference>
<organism evidence="9 10">
    <name type="scientific">Hymenobacter yonginensis</name>
    <dbReference type="NCBI Taxonomy" id="748197"/>
    <lineage>
        <taxon>Bacteria</taxon>
        <taxon>Pseudomonadati</taxon>
        <taxon>Bacteroidota</taxon>
        <taxon>Cytophagia</taxon>
        <taxon>Cytophagales</taxon>
        <taxon>Hymenobacteraceae</taxon>
        <taxon>Hymenobacter</taxon>
    </lineage>
</organism>
<comment type="function">
    <text evidence="7">Catalyzes the removal of dipeptides from the N-terminus of oligopeptides.</text>
</comment>
<reference evidence="9 10" key="1">
    <citation type="journal article" date="2011" name="Int. J. Syst. Evol. Microbiol.">
        <title>Hymenobacter yonginensis sp. nov., isolated from a mesotrophic artificial lake.</title>
        <authorList>
            <person name="Joung Y."/>
            <person name="Cho S.H."/>
            <person name="Kim H."/>
            <person name="Kim S.B."/>
            <person name="Joh K."/>
        </authorList>
    </citation>
    <scope>NUCLEOTIDE SEQUENCE [LARGE SCALE GENOMIC DNA]</scope>
    <source>
        <strain evidence="9 10">KCTC 22745</strain>
    </source>
</reference>